<organism evidence="9 10">
    <name type="scientific">Drosophila arizonae</name>
    <name type="common">Fruit fly</name>
    <dbReference type="NCBI Taxonomy" id="7263"/>
    <lineage>
        <taxon>Eukaryota</taxon>
        <taxon>Metazoa</taxon>
        <taxon>Ecdysozoa</taxon>
        <taxon>Arthropoda</taxon>
        <taxon>Hexapoda</taxon>
        <taxon>Insecta</taxon>
        <taxon>Pterygota</taxon>
        <taxon>Neoptera</taxon>
        <taxon>Endopterygota</taxon>
        <taxon>Diptera</taxon>
        <taxon>Brachycera</taxon>
        <taxon>Muscomorpha</taxon>
        <taxon>Ephydroidea</taxon>
        <taxon>Drosophilidae</taxon>
        <taxon>Drosophila</taxon>
    </lineage>
</organism>
<dbReference type="GeneID" id="108610973"/>
<feature type="domain" description="Orange" evidence="8">
    <location>
        <begin position="126"/>
        <end position="168"/>
    </location>
</feature>
<reference evidence="9" key="2">
    <citation type="journal article" date="2016" name="G3 (Bethesda)">
        <title>Genome Evolution in Three Species of Cactophilic Drosophila.</title>
        <authorList>
            <person name="Sanchez-Flores A."/>
            <person name="Penazola F."/>
            <person name="Carpinteyro-Ponce J."/>
            <person name="Nazario-Yepiz N."/>
            <person name="Abreu-Goodger C."/>
            <person name="Machado C.A."/>
            <person name="Markow T.A."/>
        </authorList>
    </citation>
    <scope>NUCLEOTIDE SEQUENCE [LARGE SCALE GENOMIC DNA]</scope>
</reference>
<sequence length="530" mass="56864">MTAKRDKDYNKNKSTAGLGFSASSSTNGSGIKSIGLVSSSQNVTSSQDISKRTNKPLMEKRRRARINQSLAILKALILESTKHQNAKNGDGQAKHTKLEKADILELTVRHFQRHRNLDDPAAVNKYRAGYTDCAREVARYLATPEPPPMGNMPTLAEPGSKARLLRHLDQCIAEIDVEICPHSATAAFAESPNSSSTCFDIKKTPAQPGEEHSLDYSSQDSNPLDYSKGLKLGENPMLGDQRATQQDENNNRGQQAPPVQTQLPTQLPMQQQQQQQLQLQQQQQQQHQQQQQQQSPPSGAVIELGYEQDVNKVVCANVLEQYKQQLKAHTQVEGSAAAPNGVLVLPPHYVQLAAALGLSAQPMVDPIATRTDFERLIELQRMQPHLAGKLSPNFAGSLEAAHVAAAAAAAYANSMANNTNVAAAAAATAMLSERPASVASSSAAASVSSGVSDLKSAPATQQSSPRSESGIGSNENETLDASPQTSSAARQALRMRQEEEYRAQQVGAGGAGGGVGAGQQVIDESMWRPW</sequence>
<reference evidence="10" key="3">
    <citation type="submission" date="2025-08" db="UniProtKB">
        <authorList>
            <consortium name="RefSeq"/>
        </authorList>
    </citation>
    <scope>IDENTIFICATION</scope>
    <source>
        <tissue evidence="10">Whole organism</tissue>
    </source>
</reference>
<comment type="subcellular location">
    <subcellularLocation>
        <location evidence="1">Nucleus</location>
    </subcellularLocation>
</comment>
<evidence type="ECO:0000256" key="1">
    <source>
        <dbReference type="ARBA" id="ARBA00004123"/>
    </source>
</evidence>
<protein>
    <submittedName>
        <fullName evidence="10">Ras-interacting protein RIP3 isoform X1</fullName>
    </submittedName>
</protein>
<feature type="compositionally biased region" description="Low complexity" evidence="6">
    <location>
        <begin position="254"/>
        <end position="275"/>
    </location>
</feature>
<dbReference type="Pfam" id="PF00010">
    <property type="entry name" value="HLH"/>
    <property type="match status" value="1"/>
</dbReference>
<evidence type="ECO:0000313" key="9">
    <source>
        <dbReference type="Proteomes" id="UP000694904"/>
    </source>
</evidence>
<gene>
    <name evidence="10" type="primary">LOC108610973</name>
</gene>
<evidence type="ECO:0000256" key="4">
    <source>
        <dbReference type="ARBA" id="ARBA00023163"/>
    </source>
</evidence>
<dbReference type="Proteomes" id="UP000694904">
    <property type="component" value="Chromosome 3"/>
</dbReference>
<feature type="region of interest" description="Disordered" evidence="6">
    <location>
        <begin position="1"/>
        <end position="56"/>
    </location>
</feature>
<dbReference type="InterPro" id="IPR050370">
    <property type="entry name" value="HES_HEY"/>
</dbReference>
<evidence type="ECO:0000313" key="10">
    <source>
        <dbReference type="RefSeq" id="XP_017858868.1"/>
    </source>
</evidence>
<accession>A0ABM1NV82</accession>
<feature type="compositionally biased region" description="Basic and acidic residues" evidence="6">
    <location>
        <begin position="1"/>
        <end position="11"/>
    </location>
</feature>
<feature type="compositionally biased region" description="Polar residues" evidence="6">
    <location>
        <begin position="215"/>
        <end position="224"/>
    </location>
</feature>
<evidence type="ECO:0000256" key="3">
    <source>
        <dbReference type="ARBA" id="ARBA00023125"/>
    </source>
</evidence>
<feature type="compositionally biased region" description="Polar residues" evidence="6">
    <location>
        <begin position="21"/>
        <end position="48"/>
    </location>
</feature>
<proteinExistence type="predicted"/>
<dbReference type="Gene3D" id="6.10.250.980">
    <property type="match status" value="1"/>
</dbReference>
<dbReference type="PANTHER" id="PTHR10985">
    <property type="entry name" value="BASIC HELIX-LOOP-HELIX TRANSCRIPTION FACTOR, HES-RELATED"/>
    <property type="match status" value="1"/>
</dbReference>
<evidence type="ECO:0000259" key="7">
    <source>
        <dbReference type="PROSITE" id="PS50888"/>
    </source>
</evidence>
<dbReference type="CDD" id="cd11410">
    <property type="entry name" value="bHLH_O_HES"/>
    <property type="match status" value="1"/>
</dbReference>
<dbReference type="SUPFAM" id="SSF158457">
    <property type="entry name" value="Orange domain-like"/>
    <property type="match status" value="1"/>
</dbReference>
<evidence type="ECO:0000256" key="5">
    <source>
        <dbReference type="ARBA" id="ARBA00023242"/>
    </source>
</evidence>
<feature type="compositionally biased region" description="Polar residues" evidence="6">
    <location>
        <begin position="242"/>
        <end position="253"/>
    </location>
</feature>
<reference evidence="9" key="1">
    <citation type="journal article" date="1997" name="Nucleic Acids Res.">
        <title>tRNAscan-SE: a program for improved detection of transfer RNA genes in genomic sequence.</title>
        <authorList>
            <person name="Lowe T.M."/>
            <person name="Eddy S.R."/>
        </authorList>
    </citation>
    <scope>NUCLEOTIDE SEQUENCE [LARGE SCALE GENOMIC DNA]</scope>
</reference>
<feature type="compositionally biased region" description="Gly residues" evidence="6">
    <location>
        <begin position="507"/>
        <end position="517"/>
    </location>
</feature>
<evidence type="ECO:0000256" key="2">
    <source>
        <dbReference type="ARBA" id="ARBA00023015"/>
    </source>
</evidence>
<dbReference type="SMART" id="SM00511">
    <property type="entry name" value="ORANGE"/>
    <property type="match status" value="1"/>
</dbReference>
<keyword evidence="5" id="KW-0539">Nucleus</keyword>
<dbReference type="InterPro" id="IPR011598">
    <property type="entry name" value="bHLH_dom"/>
</dbReference>
<evidence type="ECO:0000256" key="6">
    <source>
        <dbReference type="SAM" id="MobiDB-lite"/>
    </source>
</evidence>
<dbReference type="SUPFAM" id="SSF47459">
    <property type="entry name" value="HLH, helix-loop-helix DNA-binding domain"/>
    <property type="match status" value="1"/>
</dbReference>
<keyword evidence="9" id="KW-1185">Reference proteome</keyword>
<dbReference type="RefSeq" id="XP_017858868.1">
    <property type="nucleotide sequence ID" value="XM_018003379.1"/>
</dbReference>
<feature type="compositionally biased region" description="Polar residues" evidence="6">
    <location>
        <begin position="458"/>
        <end position="489"/>
    </location>
</feature>
<dbReference type="Pfam" id="PF07527">
    <property type="entry name" value="Hairy_orange"/>
    <property type="match status" value="1"/>
</dbReference>
<feature type="region of interest" description="Disordered" evidence="6">
    <location>
        <begin position="452"/>
        <end position="530"/>
    </location>
</feature>
<dbReference type="PROSITE" id="PS51054">
    <property type="entry name" value="ORANGE"/>
    <property type="match status" value="1"/>
</dbReference>
<keyword evidence="4" id="KW-0804">Transcription</keyword>
<keyword evidence="2" id="KW-0805">Transcription regulation</keyword>
<feature type="region of interest" description="Disordered" evidence="6">
    <location>
        <begin position="187"/>
        <end position="275"/>
    </location>
</feature>
<evidence type="ECO:0000259" key="8">
    <source>
        <dbReference type="PROSITE" id="PS51054"/>
    </source>
</evidence>
<dbReference type="SMART" id="SM00353">
    <property type="entry name" value="HLH"/>
    <property type="match status" value="1"/>
</dbReference>
<name>A0ABM1NV82_DROAR</name>
<feature type="domain" description="BHLH" evidence="7">
    <location>
        <begin position="50"/>
        <end position="114"/>
    </location>
</feature>
<keyword evidence="3" id="KW-0238">DNA-binding</keyword>
<dbReference type="InterPro" id="IPR036638">
    <property type="entry name" value="HLH_DNA-bd_sf"/>
</dbReference>
<dbReference type="PROSITE" id="PS50888">
    <property type="entry name" value="BHLH"/>
    <property type="match status" value="1"/>
</dbReference>
<dbReference type="InterPro" id="IPR003650">
    <property type="entry name" value="Orange_dom"/>
</dbReference>
<dbReference type="Gene3D" id="4.10.280.10">
    <property type="entry name" value="Helix-loop-helix DNA-binding domain"/>
    <property type="match status" value="1"/>
</dbReference>